<dbReference type="InterPro" id="IPR036388">
    <property type="entry name" value="WH-like_DNA-bd_sf"/>
</dbReference>
<dbReference type="Proteomes" id="UP001214530">
    <property type="component" value="Chromosome"/>
</dbReference>
<evidence type="ECO:0000313" key="1">
    <source>
        <dbReference type="EMBL" id="WEK21370.1"/>
    </source>
</evidence>
<reference evidence="1" key="1">
    <citation type="submission" date="2023-03" db="EMBL/GenBank/DDBJ databases">
        <title>Andean soil-derived lignocellulolytic bacterial consortium as a source of novel taxa and putative plastic-active enzymes.</title>
        <authorList>
            <person name="Diaz-Garcia L."/>
            <person name="Chuvochina M."/>
            <person name="Feuerriegel G."/>
            <person name="Bunk B."/>
            <person name="Sproer C."/>
            <person name="Streit W.R."/>
            <person name="Rodriguez L.M."/>
            <person name="Overmann J."/>
            <person name="Jimenez D.J."/>
        </authorList>
    </citation>
    <scope>NUCLEOTIDE SEQUENCE</scope>
    <source>
        <strain evidence="1">MAG 3858</strain>
    </source>
</reference>
<gene>
    <name evidence="1" type="ORF">P0Y49_09475</name>
</gene>
<name>A0AAJ5WD77_9SPHI</name>
<evidence type="ECO:0000313" key="2">
    <source>
        <dbReference type="Proteomes" id="UP001214530"/>
    </source>
</evidence>
<dbReference type="AlphaFoldDB" id="A0AAJ5WD77"/>
<organism evidence="1 2">
    <name type="scientific">Candidatus Pedobacter colombiensis</name>
    <dbReference type="NCBI Taxonomy" id="3121371"/>
    <lineage>
        <taxon>Bacteria</taxon>
        <taxon>Pseudomonadati</taxon>
        <taxon>Bacteroidota</taxon>
        <taxon>Sphingobacteriia</taxon>
        <taxon>Sphingobacteriales</taxon>
        <taxon>Sphingobacteriaceae</taxon>
        <taxon>Pedobacter</taxon>
    </lineage>
</organism>
<accession>A0AAJ5WD77</accession>
<proteinExistence type="predicted"/>
<protein>
    <submittedName>
        <fullName evidence="1">Uncharacterized protein</fullName>
    </submittedName>
</protein>
<dbReference type="EMBL" id="CP119313">
    <property type="protein sequence ID" value="WEK21370.1"/>
    <property type="molecule type" value="Genomic_DNA"/>
</dbReference>
<dbReference type="Gene3D" id="1.10.10.10">
    <property type="entry name" value="Winged helix-like DNA-binding domain superfamily/Winged helix DNA-binding domain"/>
    <property type="match status" value="1"/>
</dbReference>
<sequence length="92" mass="10722">MKEMEMLGDFFKASSQDARIGPTHICLYVSLLQFWKESGYQSPIRIKRSEIMGLSRIAGPATYHRVLRDLVEQGYIKYEARYDRKGSKVVLY</sequence>